<comment type="similarity">
    <text evidence="6 7">Belongs to the class I-like SAM-binding methyltransferase superfamily. C5-methyltransferase family.</text>
</comment>
<evidence type="ECO:0000313" key="8">
    <source>
        <dbReference type="EMBL" id="NUU52982.1"/>
    </source>
</evidence>
<evidence type="ECO:0000256" key="4">
    <source>
        <dbReference type="ARBA" id="ARBA00022691"/>
    </source>
</evidence>
<evidence type="ECO:0000256" key="6">
    <source>
        <dbReference type="PROSITE-ProRule" id="PRU01016"/>
    </source>
</evidence>
<evidence type="ECO:0000256" key="5">
    <source>
        <dbReference type="ARBA" id="ARBA00022747"/>
    </source>
</evidence>
<dbReference type="GO" id="GO:0032259">
    <property type="term" value="P:methylation"/>
    <property type="evidence" value="ECO:0007669"/>
    <property type="project" value="UniProtKB-KW"/>
</dbReference>
<gene>
    <name evidence="8" type="ORF">HP548_02585</name>
</gene>
<dbReference type="Gene3D" id="3.90.120.10">
    <property type="entry name" value="DNA Methylase, subunit A, domain 2"/>
    <property type="match status" value="1"/>
</dbReference>
<proteinExistence type="inferred from homology"/>
<dbReference type="NCBIfam" id="TIGR00675">
    <property type="entry name" value="dcm"/>
    <property type="match status" value="1"/>
</dbReference>
<dbReference type="PANTHER" id="PTHR10629:SF52">
    <property type="entry name" value="DNA (CYTOSINE-5)-METHYLTRANSFERASE 1"/>
    <property type="match status" value="1"/>
</dbReference>
<accession>A0ABX2MIG5</accession>
<keyword evidence="3 6" id="KW-0808">Transferase</keyword>
<organism evidence="8 9">
    <name type="scientific">Paenibacillus taichungensis</name>
    <dbReference type="NCBI Taxonomy" id="484184"/>
    <lineage>
        <taxon>Bacteria</taxon>
        <taxon>Bacillati</taxon>
        <taxon>Bacillota</taxon>
        <taxon>Bacilli</taxon>
        <taxon>Bacillales</taxon>
        <taxon>Paenibacillaceae</taxon>
        <taxon>Paenibacillus</taxon>
    </lineage>
</organism>
<dbReference type="Proteomes" id="UP000577724">
    <property type="component" value="Unassembled WGS sequence"/>
</dbReference>
<evidence type="ECO:0000256" key="7">
    <source>
        <dbReference type="RuleBase" id="RU000416"/>
    </source>
</evidence>
<dbReference type="Gene3D" id="3.40.50.150">
    <property type="entry name" value="Vaccinia Virus protein VP39"/>
    <property type="match status" value="1"/>
</dbReference>
<feature type="active site" evidence="6">
    <location>
        <position position="81"/>
    </location>
</feature>
<comment type="caution">
    <text evidence="8">The sequence shown here is derived from an EMBL/GenBank/DDBJ whole genome shotgun (WGS) entry which is preliminary data.</text>
</comment>
<dbReference type="EMBL" id="JABMCC010000089">
    <property type="protein sequence ID" value="NUU52982.1"/>
    <property type="molecule type" value="Genomic_DNA"/>
</dbReference>
<keyword evidence="5" id="KW-0680">Restriction system</keyword>
<protein>
    <recommendedName>
        <fullName evidence="1">DNA (cytosine-5-)-methyltransferase</fullName>
        <ecNumber evidence="1">2.1.1.37</ecNumber>
    </recommendedName>
</protein>
<dbReference type="Pfam" id="PF00145">
    <property type="entry name" value="DNA_methylase"/>
    <property type="match status" value="1"/>
</dbReference>
<evidence type="ECO:0000256" key="2">
    <source>
        <dbReference type="ARBA" id="ARBA00022603"/>
    </source>
</evidence>
<dbReference type="InterPro" id="IPR029063">
    <property type="entry name" value="SAM-dependent_MTases_sf"/>
</dbReference>
<dbReference type="EC" id="2.1.1.37" evidence="1"/>
<keyword evidence="9" id="KW-1185">Reference proteome</keyword>
<keyword evidence="2 6" id="KW-0489">Methyltransferase</keyword>
<dbReference type="InterPro" id="IPR001525">
    <property type="entry name" value="C5_MeTfrase"/>
</dbReference>
<evidence type="ECO:0000256" key="1">
    <source>
        <dbReference type="ARBA" id="ARBA00011975"/>
    </source>
</evidence>
<dbReference type="InterPro" id="IPR050390">
    <property type="entry name" value="C5-Methyltransferase"/>
</dbReference>
<dbReference type="PANTHER" id="PTHR10629">
    <property type="entry name" value="CYTOSINE-SPECIFIC METHYLTRANSFERASE"/>
    <property type="match status" value="1"/>
</dbReference>
<dbReference type="GO" id="GO:0008168">
    <property type="term" value="F:methyltransferase activity"/>
    <property type="evidence" value="ECO:0007669"/>
    <property type="project" value="UniProtKB-KW"/>
</dbReference>
<name>A0ABX2MIG5_9BACL</name>
<dbReference type="RefSeq" id="WP_175380793.1">
    <property type="nucleotide sequence ID" value="NZ_CBCRYD010000020.1"/>
</dbReference>
<reference evidence="8 9" key="1">
    <citation type="submission" date="2020-05" db="EMBL/GenBank/DDBJ databases">
        <title>Genome Sequencing of Type Strains.</title>
        <authorList>
            <person name="Lemaire J.F."/>
            <person name="Inderbitzin P."/>
            <person name="Gregorio O.A."/>
            <person name="Collins S.B."/>
            <person name="Wespe N."/>
            <person name="Knight-Connoni V."/>
        </authorList>
    </citation>
    <scope>NUCLEOTIDE SEQUENCE [LARGE SCALE GENOMIC DNA]</scope>
    <source>
        <strain evidence="8 9">DSM 19942</strain>
    </source>
</reference>
<keyword evidence="4 6" id="KW-0949">S-adenosyl-L-methionine</keyword>
<dbReference type="SUPFAM" id="SSF53335">
    <property type="entry name" value="S-adenosyl-L-methionine-dependent methyltransferases"/>
    <property type="match status" value="1"/>
</dbReference>
<dbReference type="PROSITE" id="PS51679">
    <property type="entry name" value="SAM_MT_C5"/>
    <property type="match status" value="1"/>
</dbReference>
<evidence type="ECO:0000256" key="3">
    <source>
        <dbReference type="ARBA" id="ARBA00022679"/>
    </source>
</evidence>
<sequence>MHLQSEKKFTALSFFSGGGLLDYGMKEYFDFIWANELNPQPALCYKHNVENHIVVGDIESIIDHTPSALPEVDVAVGGPPCFDFTSNNTAGKGQQGEHGKLIWAYFNGIKLVKPKAIIFENVIGLYKKHRSTLDELLNSFRAIGYQISLGSLNAETFGVAQSRDRLFIVGIRKDLGFTFRFPQPPHVHKTVRDALSDLPAPTAVNQPILVPNHVVTWTSPTPERIHDLMLHPRNQWIGARRLQWDNVSPMIGFNIGKDGRAFLHPEEDRKITVREFLRLMGVDDSFVIPDTVKITNQYKLIGNGVAVPVARALAETLHQQLRDALSN</sequence>
<dbReference type="PRINTS" id="PR00105">
    <property type="entry name" value="C5METTRFRASE"/>
</dbReference>
<dbReference type="GeneID" id="97129575"/>
<evidence type="ECO:0000313" key="9">
    <source>
        <dbReference type="Proteomes" id="UP000577724"/>
    </source>
</evidence>